<keyword evidence="3" id="KW-0969">Cilium</keyword>
<keyword evidence="3" id="KW-0966">Cell projection</keyword>
<protein>
    <submittedName>
        <fullName evidence="3">Flagellar biosynthesis protein FlgA</fullName>
    </submittedName>
</protein>
<dbReference type="Pfam" id="PF08666">
    <property type="entry name" value="SAF"/>
    <property type="match status" value="1"/>
</dbReference>
<gene>
    <name evidence="3" type="ORF">D0T12_13550</name>
</gene>
<evidence type="ECO:0000313" key="3">
    <source>
        <dbReference type="EMBL" id="RFS84577.1"/>
    </source>
</evidence>
<evidence type="ECO:0000256" key="1">
    <source>
        <dbReference type="SAM" id="MobiDB-lite"/>
    </source>
</evidence>
<feature type="region of interest" description="Disordered" evidence="1">
    <location>
        <begin position="51"/>
        <end position="76"/>
    </location>
</feature>
<proteinExistence type="predicted"/>
<accession>A0A372GGT1</accession>
<dbReference type="InterPro" id="IPR031571">
    <property type="entry name" value="RcpC_dom"/>
</dbReference>
<evidence type="ECO:0000313" key="4">
    <source>
        <dbReference type="Proteomes" id="UP000262882"/>
    </source>
</evidence>
<dbReference type="OrthoDB" id="4808509at2"/>
<dbReference type="Proteomes" id="UP000262882">
    <property type="component" value="Unassembled WGS sequence"/>
</dbReference>
<keyword evidence="3" id="KW-0282">Flagellum</keyword>
<feature type="domain" description="SAF" evidence="2">
    <location>
        <begin position="36"/>
        <end position="96"/>
    </location>
</feature>
<keyword evidence="4" id="KW-1185">Reference proteome</keyword>
<reference evidence="3 4" key="1">
    <citation type="submission" date="2018-08" db="EMBL/GenBank/DDBJ databases">
        <title>Actinomadura spongicola sp. nov., isolated from marine sponge Leucetta chagosensis.</title>
        <authorList>
            <person name="Li L."/>
            <person name="Lin H.W."/>
        </authorList>
    </citation>
    <scope>NUCLEOTIDE SEQUENCE [LARGE SCALE GENOMIC DNA]</scope>
    <source>
        <strain evidence="3 4">LHW52907</strain>
    </source>
</reference>
<dbReference type="Pfam" id="PF16976">
    <property type="entry name" value="RcpC"/>
    <property type="match status" value="1"/>
</dbReference>
<name>A0A372GGT1_9ACTN</name>
<dbReference type="AlphaFoldDB" id="A0A372GGT1"/>
<dbReference type="InterPro" id="IPR013974">
    <property type="entry name" value="SAF"/>
</dbReference>
<dbReference type="SMART" id="SM00858">
    <property type="entry name" value="SAF"/>
    <property type="match status" value="1"/>
</dbReference>
<organism evidence="3 4">
    <name type="scientific">Actinomadura spongiicola</name>
    <dbReference type="NCBI Taxonomy" id="2303421"/>
    <lineage>
        <taxon>Bacteria</taxon>
        <taxon>Bacillati</taxon>
        <taxon>Actinomycetota</taxon>
        <taxon>Actinomycetes</taxon>
        <taxon>Streptosporangiales</taxon>
        <taxon>Thermomonosporaceae</taxon>
        <taxon>Actinomadura</taxon>
    </lineage>
</organism>
<dbReference type="EMBL" id="QVNQ01000004">
    <property type="protein sequence ID" value="RFS84577.1"/>
    <property type="molecule type" value="Genomic_DNA"/>
</dbReference>
<comment type="caution">
    <text evidence="3">The sequence shown here is derived from an EMBL/GenBank/DDBJ whole genome shotgun (WGS) entry which is preliminary data.</text>
</comment>
<sequence>MTARSTRLRRPLAALFAAVATGLALVALRPAPPPSVHVLAAARDLPAGKTLAPSDLRPVRLPPPSVPSGALRSGGTGRVLAGPMREGEPLTDARVVGAALLRGHGPGTVATPVRMADADAVRLVRPGDHIDVLTAPRETAPQPGQARIVVTAVPVLAVPPPNEDGAHEGALVVLATDRAQSAALAGTTAPLSLTITARPH</sequence>
<dbReference type="RefSeq" id="WP_117399919.1">
    <property type="nucleotide sequence ID" value="NZ_QVNQ01000004.1"/>
</dbReference>
<dbReference type="CDD" id="cd11614">
    <property type="entry name" value="SAF_CpaB_FlgA_like"/>
    <property type="match status" value="1"/>
</dbReference>
<evidence type="ECO:0000259" key="2">
    <source>
        <dbReference type="SMART" id="SM00858"/>
    </source>
</evidence>